<protein>
    <submittedName>
        <fullName evidence="1">Uncharacterized protein</fullName>
    </submittedName>
</protein>
<sequence>MNSTDVIDINDLIVKIPLIDIDVKEPFKHKVSELTVSIPRDIPLKIDLTPIITVKIELLSYDIDKAVYLISPDLIRTYTDAFNELLTSVPIIEENILNISKTIIDKIESLVKEKRLRELSIKIYRLNSKLETIFVKNIPDELKSRYGVKIRIRRKISPEIRELIESRVSKEYKLTRMIKRMEIIQDDRLLDELEKMMSDFMKKLKRY</sequence>
<name>A0A7C4D7L0_STAMA</name>
<organism evidence="1">
    <name type="scientific">Staphylothermus marinus</name>
    <dbReference type="NCBI Taxonomy" id="2280"/>
    <lineage>
        <taxon>Archaea</taxon>
        <taxon>Thermoproteota</taxon>
        <taxon>Thermoprotei</taxon>
        <taxon>Desulfurococcales</taxon>
        <taxon>Desulfurococcaceae</taxon>
        <taxon>Staphylothermus</taxon>
    </lineage>
</organism>
<dbReference type="EMBL" id="DTBJ01000037">
    <property type="protein sequence ID" value="HGM58901.1"/>
    <property type="molecule type" value="Genomic_DNA"/>
</dbReference>
<comment type="caution">
    <text evidence="1">The sequence shown here is derived from an EMBL/GenBank/DDBJ whole genome shotgun (WGS) entry which is preliminary data.</text>
</comment>
<accession>A0A7C4D7L0</accession>
<dbReference type="AlphaFoldDB" id="A0A7C4D7L0"/>
<gene>
    <name evidence="1" type="ORF">ENU14_04880</name>
</gene>
<evidence type="ECO:0000313" key="1">
    <source>
        <dbReference type="EMBL" id="HGM58901.1"/>
    </source>
</evidence>
<proteinExistence type="predicted"/>
<reference evidence="1" key="1">
    <citation type="journal article" date="2020" name="mSystems">
        <title>Genome- and Community-Level Interaction Insights into Carbon Utilization and Element Cycling Functions of Hydrothermarchaeota in Hydrothermal Sediment.</title>
        <authorList>
            <person name="Zhou Z."/>
            <person name="Liu Y."/>
            <person name="Xu W."/>
            <person name="Pan J."/>
            <person name="Luo Z.H."/>
            <person name="Li M."/>
        </authorList>
    </citation>
    <scope>NUCLEOTIDE SEQUENCE [LARGE SCALE GENOMIC DNA]</scope>
    <source>
        <strain evidence="1">SpSt-642</strain>
    </source>
</reference>